<reference evidence="3 5" key="1">
    <citation type="submission" date="2023-10" db="EMBL/GenBank/DDBJ databases">
        <title>Genomes of two closely related lineages of the louse Polyplax serrata with different host specificities.</title>
        <authorList>
            <person name="Martinu J."/>
            <person name="Tarabai H."/>
            <person name="Stefka J."/>
            <person name="Hypsa V."/>
        </authorList>
    </citation>
    <scope>NUCLEOTIDE SEQUENCE [LARGE SCALE GENOMIC DNA]</scope>
    <source>
        <strain evidence="2">98ZLc_SE</strain>
        <strain evidence="3">HR10_N</strain>
    </source>
</reference>
<comment type="caution">
    <text evidence="3">The sequence shown here is derived from an EMBL/GenBank/DDBJ whole genome shotgun (WGS) entry which is preliminary data.</text>
</comment>
<feature type="region of interest" description="Disordered" evidence="1">
    <location>
        <begin position="42"/>
        <end position="72"/>
    </location>
</feature>
<evidence type="ECO:0000313" key="4">
    <source>
        <dbReference type="Proteomes" id="UP001359485"/>
    </source>
</evidence>
<dbReference type="AlphaFoldDB" id="A0AAN8P609"/>
<evidence type="ECO:0000313" key="5">
    <source>
        <dbReference type="Proteomes" id="UP001372834"/>
    </source>
</evidence>
<evidence type="ECO:0000313" key="3">
    <source>
        <dbReference type="EMBL" id="KAK6634502.1"/>
    </source>
</evidence>
<evidence type="ECO:0000256" key="1">
    <source>
        <dbReference type="SAM" id="MobiDB-lite"/>
    </source>
</evidence>
<sequence length="156" mass="17110">MTGKISNAEKNYKIGSKLNSNMVKISSSKSILSYQNGSAPNVESRVCTTEEGMPVEGPGEDAAEGSEDPLGETENLKSECLDLLRKKLISDLSLTVFSCDLENKLTKMEPVEISKERQSVVQKLVVQISQLSDAERLLLYLKLPSSTSSPFDPLRQ</sequence>
<dbReference type="EMBL" id="JAWJWF010000048">
    <property type="protein sequence ID" value="KAK6620024.1"/>
    <property type="molecule type" value="Genomic_DNA"/>
</dbReference>
<evidence type="ECO:0000313" key="2">
    <source>
        <dbReference type="EMBL" id="KAK6620024.1"/>
    </source>
</evidence>
<feature type="compositionally biased region" description="Acidic residues" evidence="1">
    <location>
        <begin position="58"/>
        <end position="71"/>
    </location>
</feature>
<dbReference type="Proteomes" id="UP001372834">
    <property type="component" value="Unassembled WGS sequence"/>
</dbReference>
<keyword evidence="4" id="KW-1185">Reference proteome</keyword>
<gene>
    <name evidence="3" type="ORF">RUM43_011903</name>
    <name evidence="2" type="ORF">RUM44_006424</name>
</gene>
<dbReference type="EMBL" id="JAWJWE010000005">
    <property type="protein sequence ID" value="KAK6634502.1"/>
    <property type="molecule type" value="Genomic_DNA"/>
</dbReference>
<protein>
    <submittedName>
        <fullName evidence="3">Uncharacterized protein</fullName>
    </submittedName>
</protein>
<dbReference type="Gene3D" id="6.10.140.1290">
    <property type="match status" value="1"/>
</dbReference>
<accession>A0AAN8P609</accession>
<name>A0AAN8P609_POLSC</name>
<proteinExistence type="predicted"/>
<organism evidence="3 5">
    <name type="scientific">Polyplax serrata</name>
    <name type="common">Common mouse louse</name>
    <dbReference type="NCBI Taxonomy" id="468196"/>
    <lineage>
        <taxon>Eukaryota</taxon>
        <taxon>Metazoa</taxon>
        <taxon>Ecdysozoa</taxon>
        <taxon>Arthropoda</taxon>
        <taxon>Hexapoda</taxon>
        <taxon>Insecta</taxon>
        <taxon>Pterygota</taxon>
        <taxon>Neoptera</taxon>
        <taxon>Paraneoptera</taxon>
        <taxon>Psocodea</taxon>
        <taxon>Troctomorpha</taxon>
        <taxon>Phthiraptera</taxon>
        <taxon>Anoplura</taxon>
        <taxon>Polyplacidae</taxon>
        <taxon>Polyplax</taxon>
    </lineage>
</organism>
<dbReference type="Proteomes" id="UP001359485">
    <property type="component" value="Unassembled WGS sequence"/>
</dbReference>